<dbReference type="KEGG" id="euz:DVS28_b0257"/>
<evidence type="ECO:0000313" key="2">
    <source>
        <dbReference type="Proteomes" id="UP000264006"/>
    </source>
</evidence>
<geneLocation type="plasmid" evidence="2">
    <name>pedy32-46i</name>
</geneLocation>
<proteinExistence type="predicted"/>
<gene>
    <name evidence="1" type="ORF">DVS28_b0257</name>
</gene>
<dbReference type="EMBL" id="CP031166">
    <property type="protein sequence ID" value="AXV10027.1"/>
    <property type="molecule type" value="Genomic_DNA"/>
</dbReference>
<keyword evidence="1" id="KW-0614">Plasmid</keyword>
<sequence>MCVEGQIITAQRTDTDTVIDMVGTYTSDPQGAVHTITVAVPMRNGDHATINRWAAAAAAVRLYADDTGRVLCLQGNGILWPRPHPVTA</sequence>
<dbReference type="AlphaFoldDB" id="A0A346Y6D0"/>
<reference evidence="1 2" key="1">
    <citation type="submission" date="2018-09" db="EMBL/GenBank/DDBJ databases">
        <title>Complete genome sequence of Euzebya sp. DY32-46 isolated from seawater of Pacific Ocean.</title>
        <authorList>
            <person name="Xu L."/>
            <person name="Wu Y.-H."/>
            <person name="Xu X.-W."/>
        </authorList>
    </citation>
    <scope>NUCLEOTIDE SEQUENCE [LARGE SCALE GENOMIC DNA]</scope>
    <source>
        <strain evidence="1 2">DY32-46</strain>
        <plasmid evidence="2">pedy32-46i</plasmid>
    </source>
</reference>
<protein>
    <submittedName>
        <fullName evidence="1">Uncharacterized protein</fullName>
    </submittedName>
</protein>
<organism evidence="1 2">
    <name type="scientific">Euzebya pacifica</name>
    <dbReference type="NCBI Taxonomy" id="1608957"/>
    <lineage>
        <taxon>Bacteria</taxon>
        <taxon>Bacillati</taxon>
        <taxon>Actinomycetota</taxon>
        <taxon>Nitriliruptoria</taxon>
        <taxon>Euzebyales</taxon>
    </lineage>
</organism>
<dbReference type="Proteomes" id="UP000264006">
    <property type="component" value="Plasmid pEDY32-46I"/>
</dbReference>
<evidence type="ECO:0000313" key="1">
    <source>
        <dbReference type="EMBL" id="AXV10027.1"/>
    </source>
</evidence>
<accession>A0A346Y6D0</accession>
<name>A0A346Y6D0_9ACTN</name>
<keyword evidence="2" id="KW-1185">Reference proteome</keyword>